<dbReference type="EMBL" id="LSRX01000801">
    <property type="protein sequence ID" value="OLP88663.1"/>
    <property type="molecule type" value="Genomic_DNA"/>
</dbReference>
<organism evidence="2 3">
    <name type="scientific">Symbiodinium microadriaticum</name>
    <name type="common">Dinoflagellate</name>
    <name type="synonym">Zooxanthella microadriatica</name>
    <dbReference type="NCBI Taxonomy" id="2951"/>
    <lineage>
        <taxon>Eukaryota</taxon>
        <taxon>Sar</taxon>
        <taxon>Alveolata</taxon>
        <taxon>Dinophyceae</taxon>
        <taxon>Suessiales</taxon>
        <taxon>Symbiodiniaceae</taxon>
        <taxon>Symbiodinium</taxon>
    </lineage>
</organism>
<keyword evidence="3" id="KW-1185">Reference proteome</keyword>
<feature type="compositionally biased region" description="Acidic residues" evidence="1">
    <location>
        <begin position="84"/>
        <end position="121"/>
    </location>
</feature>
<sequence>MTSTPPDEPDEDELLRCAVSEAPAAMRSIYRLEDSELDALSRRVTALEASDASGAWHMALDLLYGLARNHPVLEEFTNDTGVVVDDEDEDGRDNDDDDEDSDDDDDDDDDDGGGDDDDDDK</sequence>
<accession>A0A1Q9D0G7</accession>
<dbReference type="Proteomes" id="UP000186817">
    <property type="component" value="Unassembled WGS sequence"/>
</dbReference>
<protein>
    <submittedName>
        <fullName evidence="2">Uncharacterized protein</fullName>
    </submittedName>
</protein>
<evidence type="ECO:0000313" key="2">
    <source>
        <dbReference type="EMBL" id="OLP88663.1"/>
    </source>
</evidence>
<evidence type="ECO:0000256" key="1">
    <source>
        <dbReference type="SAM" id="MobiDB-lite"/>
    </source>
</evidence>
<proteinExistence type="predicted"/>
<reference evidence="2 3" key="1">
    <citation type="submission" date="2016-02" db="EMBL/GenBank/DDBJ databases">
        <title>Genome analysis of coral dinoflagellate symbionts highlights evolutionary adaptations to a symbiotic lifestyle.</title>
        <authorList>
            <person name="Aranda M."/>
            <person name="Li Y."/>
            <person name="Liew Y.J."/>
            <person name="Baumgarten S."/>
            <person name="Simakov O."/>
            <person name="Wilson M."/>
            <person name="Piel J."/>
            <person name="Ashoor H."/>
            <person name="Bougouffa S."/>
            <person name="Bajic V.B."/>
            <person name="Ryu T."/>
            <person name="Ravasi T."/>
            <person name="Bayer T."/>
            <person name="Micklem G."/>
            <person name="Kim H."/>
            <person name="Bhak J."/>
            <person name="Lajeunesse T.C."/>
            <person name="Voolstra C.R."/>
        </authorList>
    </citation>
    <scope>NUCLEOTIDE SEQUENCE [LARGE SCALE GENOMIC DNA]</scope>
    <source>
        <strain evidence="2 3">CCMP2467</strain>
    </source>
</reference>
<gene>
    <name evidence="2" type="ORF">AK812_SmicGene29971</name>
</gene>
<feature type="region of interest" description="Disordered" evidence="1">
    <location>
        <begin position="77"/>
        <end position="121"/>
    </location>
</feature>
<dbReference type="AlphaFoldDB" id="A0A1Q9D0G7"/>
<comment type="caution">
    <text evidence="2">The sequence shown here is derived from an EMBL/GenBank/DDBJ whole genome shotgun (WGS) entry which is preliminary data.</text>
</comment>
<evidence type="ECO:0000313" key="3">
    <source>
        <dbReference type="Proteomes" id="UP000186817"/>
    </source>
</evidence>
<name>A0A1Q9D0G7_SYMMI</name>